<dbReference type="WBParaSite" id="maker-uti_cns_0046640-snap-gene-0.5-mRNA-1">
    <property type="protein sequence ID" value="maker-uti_cns_0046640-snap-gene-0.5-mRNA-1"/>
    <property type="gene ID" value="maker-uti_cns_0046640-snap-gene-0.5"/>
</dbReference>
<evidence type="ECO:0000313" key="2">
    <source>
        <dbReference type="WBParaSite" id="maker-uti_cns_0046640-snap-gene-0.5-mRNA-1"/>
    </source>
</evidence>
<dbReference type="PANTHER" id="PTHR33096:SF1">
    <property type="entry name" value="CXC1-LIKE CYSTEINE CLUSTER ASSOCIATED WITH KDZ TRANSPOSASES DOMAIN-CONTAINING PROTEIN"/>
    <property type="match status" value="1"/>
</dbReference>
<evidence type="ECO:0000313" key="1">
    <source>
        <dbReference type="Proteomes" id="UP000095280"/>
    </source>
</evidence>
<dbReference type="AlphaFoldDB" id="A0A1I8JCJ2"/>
<name>A0A1I8JCJ2_9PLAT</name>
<keyword evidence="1" id="KW-1185">Reference proteome</keyword>
<dbReference type="Pfam" id="PF18758">
    <property type="entry name" value="KDZ"/>
    <property type="match status" value="1"/>
</dbReference>
<sequence length="177" mass="20088">MIATHQFKHNNFTFRGPCMFMSQQKLCCEGAAPAMPAFLFVKSPLFLTTDFKKTLMLKSAILNYAVTAVKAAAVKHQDTPIVVSYDIACKLQSHFRDNPRLRFAVPAFHAYGHNWQCQLQNNIRFLSDVGLTDASWFVERKRLLEKTQKKCDNDAEKIAEELALPHGQAAEIRAKKT</sequence>
<dbReference type="InterPro" id="IPR040521">
    <property type="entry name" value="KDZ"/>
</dbReference>
<dbReference type="Proteomes" id="UP000095280">
    <property type="component" value="Unplaced"/>
</dbReference>
<protein>
    <submittedName>
        <fullName evidence="2">L51_S25_CI-B8 domain-containing protein</fullName>
    </submittedName>
</protein>
<reference evidence="2" key="1">
    <citation type="submission" date="2016-11" db="UniProtKB">
        <authorList>
            <consortium name="WormBaseParasite"/>
        </authorList>
    </citation>
    <scope>IDENTIFICATION</scope>
</reference>
<dbReference type="PANTHER" id="PTHR33096">
    <property type="entry name" value="CXC2 DOMAIN-CONTAINING PROTEIN"/>
    <property type="match status" value="1"/>
</dbReference>
<organism evidence="1 2">
    <name type="scientific">Macrostomum lignano</name>
    <dbReference type="NCBI Taxonomy" id="282301"/>
    <lineage>
        <taxon>Eukaryota</taxon>
        <taxon>Metazoa</taxon>
        <taxon>Spiralia</taxon>
        <taxon>Lophotrochozoa</taxon>
        <taxon>Platyhelminthes</taxon>
        <taxon>Rhabditophora</taxon>
        <taxon>Macrostomorpha</taxon>
        <taxon>Macrostomida</taxon>
        <taxon>Macrostomidae</taxon>
        <taxon>Macrostomum</taxon>
    </lineage>
</organism>
<proteinExistence type="predicted"/>
<accession>A0A1I8JCJ2</accession>